<comment type="caution">
    <text evidence="1">The sequence shown here is derived from an EMBL/GenBank/DDBJ whole genome shotgun (WGS) entry which is preliminary data.</text>
</comment>
<dbReference type="AlphaFoldDB" id="A0AAD4XFI3"/>
<gene>
    <name evidence="1" type="ORF">MKW98_009539</name>
</gene>
<protein>
    <submittedName>
        <fullName evidence="1">Uncharacterized protein</fullName>
    </submittedName>
</protein>
<dbReference type="Proteomes" id="UP001202328">
    <property type="component" value="Unassembled WGS sequence"/>
</dbReference>
<dbReference type="EMBL" id="JAJJMB010010755">
    <property type="protein sequence ID" value="KAI3906631.1"/>
    <property type="molecule type" value="Genomic_DNA"/>
</dbReference>
<evidence type="ECO:0000313" key="1">
    <source>
        <dbReference type="EMBL" id="KAI3906631.1"/>
    </source>
</evidence>
<sequence>MLTWESLQITSYCQTQISRKFPLIPITHQPCSTSNTPTSLIFGAQRCMSLYFALCTQVAYLSIYLSIYISSPYSNISSHSRIFTEILAIISDSPSGRESLLSQDVGILIPVIPSLPEDKVSLINLPFPSYQFFLSLSTFRQISFKLHLLACCRDHLIQVQYFPAEVLIAIHGIVPEKDGNHGIAMKKVMDA</sequence>
<proteinExistence type="predicted"/>
<reference evidence="1" key="1">
    <citation type="submission" date="2022-04" db="EMBL/GenBank/DDBJ databases">
        <title>A functionally conserved STORR gene fusion in Papaver species that diverged 16.8 million years ago.</title>
        <authorList>
            <person name="Catania T."/>
        </authorList>
    </citation>
    <scope>NUCLEOTIDE SEQUENCE</scope>
    <source>
        <strain evidence="1">S-188037</strain>
    </source>
</reference>
<organism evidence="1 2">
    <name type="scientific">Papaver atlanticum</name>
    <dbReference type="NCBI Taxonomy" id="357466"/>
    <lineage>
        <taxon>Eukaryota</taxon>
        <taxon>Viridiplantae</taxon>
        <taxon>Streptophyta</taxon>
        <taxon>Embryophyta</taxon>
        <taxon>Tracheophyta</taxon>
        <taxon>Spermatophyta</taxon>
        <taxon>Magnoliopsida</taxon>
        <taxon>Ranunculales</taxon>
        <taxon>Papaveraceae</taxon>
        <taxon>Papaveroideae</taxon>
        <taxon>Papaver</taxon>
    </lineage>
</organism>
<accession>A0AAD4XFI3</accession>
<dbReference type="PANTHER" id="PTHR47184">
    <property type="entry name" value="PHOSPHATIDYLINOSITOL 3-AND 4-KINASE FAMILY PROTEIN-RELATED"/>
    <property type="match status" value="1"/>
</dbReference>
<name>A0AAD4XFI3_9MAGN</name>
<dbReference type="PANTHER" id="PTHR47184:SF2">
    <property type="entry name" value="SYMPLEKIN"/>
    <property type="match status" value="1"/>
</dbReference>
<evidence type="ECO:0000313" key="2">
    <source>
        <dbReference type="Proteomes" id="UP001202328"/>
    </source>
</evidence>
<keyword evidence="2" id="KW-1185">Reference proteome</keyword>